<comment type="caution">
    <text evidence="3">The sequence shown here is derived from an EMBL/GenBank/DDBJ whole genome shotgun (WGS) entry which is preliminary data.</text>
</comment>
<dbReference type="Gene3D" id="1.10.10.10">
    <property type="entry name" value="Winged helix-like DNA-binding domain superfamily/Winged helix DNA-binding domain"/>
    <property type="match status" value="1"/>
</dbReference>
<dbReference type="InterPro" id="IPR000835">
    <property type="entry name" value="HTH_MarR-typ"/>
</dbReference>
<evidence type="ECO:0000313" key="3">
    <source>
        <dbReference type="EMBL" id="MBP1988719.1"/>
    </source>
</evidence>
<protein>
    <submittedName>
        <fullName evidence="3">DNA-binding MarR family transcriptional regulator</fullName>
    </submittedName>
</protein>
<dbReference type="GO" id="GO:0003677">
    <property type="term" value="F:DNA binding"/>
    <property type="evidence" value="ECO:0007669"/>
    <property type="project" value="UniProtKB-KW"/>
</dbReference>
<sequence length="156" mass="18036">MNNEMSSLEKKLTETFELFLRADWRKKQTTSIRPSEVRVLLCVKNLSDQTDDGVSISDISKRLAVTSPTVTQMVKQLIKFGYVESFNDPKDKRITLLRMTESGKALAQKALERYKILFSGLVEKLGEEQSETLIDLLNQVYVYFNEFINIRGEFKE</sequence>
<dbReference type="InterPro" id="IPR022689">
    <property type="entry name" value="Iron_dep_repressor"/>
</dbReference>
<evidence type="ECO:0000313" key="4">
    <source>
        <dbReference type="Proteomes" id="UP001519287"/>
    </source>
</evidence>
<dbReference type="SMART" id="SM00347">
    <property type="entry name" value="HTH_MARR"/>
    <property type="match status" value="1"/>
</dbReference>
<feature type="domain" description="HTH marR-type" evidence="2">
    <location>
        <begin position="1"/>
        <end position="142"/>
    </location>
</feature>
<dbReference type="InterPro" id="IPR039422">
    <property type="entry name" value="MarR/SlyA-like"/>
</dbReference>
<dbReference type="Pfam" id="PF01047">
    <property type="entry name" value="MarR"/>
    <property type="match status" value="1"/>
</dbReference>
<name>A0ABS4IMC0_9BACL</name>
<dbReference type="SMART" id="SM00529">
    <property type="entry name" value="HTH_DTXR"/>
    <property type="match status" value="1"/>
</dbReference>
<dbReference type="PRINTS" id="PR00598">
    <property type="entry name" value="HTHMARR"/>
</dbReference>
<dbReference type="EMBL" id="JAGGLB010000001">
    <property type="protein sequence ID" value="MBP1988719.1"/>
    <property type="molecule type" value="Genomic_DNA"/>
</dbReference>
<keyword evidence="4" id="KW-1185">Reference proteome</keyword>
<dbReference type="InterPro" id="IPR036388">
    <property type="entry name" value="WH-like_DNA-bd_sf"/>
</dbReference>
<dbReference type="PROSITE" id="PS50995">
    <property type="entry name" value="HTH_MARR_2"/>
    <property type="match status" value="1"/>
</dbReference>
<gene>
    <name evidence="3" type="ORF">J2Z66_000314</name>
</gene>
<evidence type="ECO:0000259" key="2">
    <source>
        <dbReference type="PROSITE" id="PS50995"/>
    </source>
</evidence>
<dbReference type="InterPro" id="IPR036390">
    <property type="entry name" value="WH_DNA-bd_sf"/>
</dbReference>
<dbReference type="RefSeq" id="WP_209969007.1">
    <property type="nucleotide sequence ID" value="NZ_JAGGLB010000001.1"/>
</dbReference>
<dbReference type="Proteomes" id="UP001519287">
    <property type="component" value="Unassembled WGS sequence"/>
</dbReference>
<organism evidence="3 4">
    <name type="scientific">Paenibacillus eucommiae</name>
    <dbReference type="NCBI Taxonomy" id="1355755"/>
    <lineage>
        <taxon>Bacteria</taxon>
        <taxon>Bacillati</taxon>
        <taxon>Bacillota</taxon>
        <taxon>Bacilli</taxon>
        <taxon>Bacillales</taxon>
        <taxon>Paenibacillaceae</taxon>
        <taxon>Paenibacillus</taxon>
    </lineage>
</organism>
<evidence type="ECO:0000256" key="1">
    <source>
        <dbReference type="ARBA" id="ARBA00023125"/>
    </source>
</evidence>
<reference evidence="3 4" key="1">
    <citation type="submission" date="2021-03" db="EMBL/GenBank/DDBJ databases">
        <title>Genomic Encyclopedia of Type Strains, Phase IV (KMG-IV): sequencing the most valuable type-strain genomes for metagenomic binning, comparative biology and taxonomic classification.</title>
        <authorList>
            <person name="Goeker M."/>
        </authorList>
    </citation>
    <scope>NUCLEOTIDE SEQUENCE [LARGE SCALE GENOMIC DNA]</scope>
    <source>
        <strain evidence="3 4">DSM 26048</strain>
    </source>
</reference>
<accession>A0ABS4IMC0</accession>
<dbReference type="SUPFAM" id="SSF46785">
    <property type="entry name" value="Winged helix' DNA-binding domain"/>
    <property type="match status" value="1"/>
</dbReference>
<dbReference type="PANTHER" id="PTHR33164:SF101">
    <property type="entry name" value="TRANSCRIPTIONAL REPRESSOR MPRA"/>
    <property type="match status" value="1"/>
</dbReference>
<proteinExistence type="predicted"/>
<keyword evidence="1 3" id="KW-0238">DNA-binding</keyword>
<dbReference type="PANTHER" id="PTHR33164">
    <property type="entry name" value="TRANSCRIPTIONAL REGULATOR, MARR FAMILY"/>
    <property type="match status" value="1"/>
</dbReference>